<evidence type="ECO:0000256" key="18">
    <source>
        <dbReference type="ARBA" id="ARBA00032973"/>
    </source>
</evidence>
<comment type="cofactor">
    <cofactor evidence="2">
        <name>Mg(2+)</name>
        <dbReference type="ChEBI" id="CHEBI:18420"/>
    </cofactor>
</comment>
<evidence type="ECO:0000256" key="15">
    <source>
        <dbReference type="ARBA" id="ARBA00022949"/>
    </source>
</evidence>
<evidence type="ECO:0000256" key="4">
    <source>
        <dbReference type="ARBA" id="ARBA00004216"/>
    </source>
</evidence>
<evidence type="ECO:0000256" key="7">
    <source>
        <dbReference type="ARBA" id="ARBA00010941"/>
    </source>
</evidence>
<dbReference type="GO" id="GO:0005829">
    <property type="term" value="C:cytosol"/>
    <property type="evidence" value="ECO:0007669"/>
    <property type="project" value="TreeGrafter"/>
</dbReference>
<comment type="pathway">
    <text evidence="6">Carbohydrate biosynthesis; gluconeogenesis.</text>
</comment>
<dbReference type="GO" id="GO:0030018">
    <property type="term" value="C:Z disc"/>
    <property type="evidence" value="ECO:0007669"/>
    <property type="project" value="UniProtKB-SubCell"/>
</dbReference>
<feature type="domain" description="Fructose-1-6-bisphosphatase class I N-terminal" evidence="25">
    <location>
        <begin position="30"/>
        <end position="217"/>
    </location>
</feature>
<dbReference type="InterPro" id="IPR033391">
    <property type="entry name" value="FBPase_N"/>
</dbReference>
<dbReference type="FunFam" id="3.40.190.80:FF:000001">
    <property type="entry name" value="Fructose-1,6-bisphosphatase class 1"/>
    <property type="match status" value="1"/>
</dbReference>
<dbReference type="GO" id="GO:0006094">
    <property type="term" value="P:gluconeogenesis"/>
    <property type="evidence" value="ECO:0007669"/>
    <property type="project" value="TreeGrafter"/>
</dbReference>
<keyword evidence="13" id="KW-0106">Calcium</keyword>
<dbReference type="InterPro" id="IPR020548">
    <property type="entry name" value="Fructose_bisphosphatase_AS"/>
</dbReference>
<reference evidence="28" key="1">
    <citation type="submission" date="2022-11" db="UniProtKB">
        <authorList>
            <consortium name="WormBaseParasite"/>
        </authorList>
    </citation>
    <scope>IDENTIFICATION</scope>
</reference>
<comment type="similarity">
    <text evidence="7 24">Belongs to the FBPase class 1 family.</text>
</comment>
<dbReference type="GO" id="GO:0005634">
    <property type="term" value="C:nucleus"/>
    <property type="evidence" value="ECO:0007669"/>
    <property type="project" value="UniProtKB-SubCell"/>
</dbReference>
<evidence type="ECO:0000256" key="11">
    <source>
        <dbReference type="ARBA" id="ARBA00022723"/>
    </source>
</evidence>
<keyword evidence="16" id="KW-0539">Nucleus</keyword>
<dbReference type="GO" id="GO:0005986">
    <property type="term" value="P:sucrose biosynthetic process"/>
    <property type="evidence" value="ECO:0007669"/>
    <property type="project" value="TreeGrafter"/>
</dbReference>
<dbReference type="AlphaFoldDB" id="A0A915PLX5"/>
<evidence type="ECO:0000256" key="8">
    <source>
        <dbReference type="ARBA" id="ARBA00013093"/>
    </source>
</evidence>
<dbReference type="GO" id="GO:0046872">
    <property type="term" value="F:metal ion binding"/>
    <property type="evidence" value="ECO:0007669"/>
    <property type="project" value="UniProtKB-KW"/>
</dbReference>
<evidence type="ECO:0000313" key="27">
    <source>
        <dbReference type="Proteomes" id="UP000887581"/>
    </source>
</evidence>
<dbReference type="PANTHER" id="PTHR11556">
    <property type="entry name" value="FRUCTOSE-1,6-BISPHOSPHATASE-RELATED"/>
    <property type="match status" value="1"/>
</dbReference>
<dbReference type="GO" id="GO:0006000">
    <property type="term" value="P:fructose metabolic process"/>
    <property type="evidence" value="ECO:0007669"/>
    <property type="project" value="TreeGrafter"/>
</dbReference>
<dbReference type="CDD" id="cd00354">
    <property type="entry name" value="FBPase"/>
    <property type="match status" value="1"/>
</dbReference>
<feature type="domain" description="Fructose-1-6-bisphosphatase class 1 C-terminal" evidence="26">
    <location>
        <begin position="222"/>
        <end position="349"/>
    </location>
</feature>
<dbReference type="Pfam" id="PF00316">
    <property type="entry name" value="FBPase"/>
    <property type="match status" value="1"/>
</dbReference>
<evidence type="ECO:0000256" key="21">
    <source>
        <dbReference type="ARBA" id="ARBA00040321"/>
    </source>
</evidence>
<keyword evidence="9" id="KW-0963">Cytoplasm</keyword>
<dbReference type="Gene3D" id="3.40.190.80">
    <property type="match status" value="1"/>
</dbReference>
<dbReference type="FunFam" id="3.30.540.10:FF:000005">
    <property type="entry name" value="Fructose-1,6-bisphosphatase isozyme 2"/>
    <property type="match status" value="1"/>
</dbReference>
<comment type="function">
    <text evidence="19">Catalyzes the hydrolysis of fructose 1,6-bisphosphate to fructose 6-phosphate in the presence of divalent cations and probably participates in glycogen synthesis from carbohydrate precursors, such as lactate.</text>
</comment>
<dbReference type="InterPro" id="IPR044015">
    <property type="entry name" value="FBPase_C_dom"/>
</dbReference>
<dbReference type="GO" id="GO:0070161">
    <property type="term" value="C:anchoring junction"/>
    <property type="evidence" value="ECO:0007669"/>
    <property type="project" value="UniProtKB-SubCell"/>
</dbReference>
<comment type="catalytic activity">
    <reaction evidence="1">
        <text>beta-D-fructose 1,6-bisphosphate + H2O = beta-D-fructose 6-phosphate + phosphate</text>
        <dbReference type="Rhea" id="RHEA:11064"/>
        <dbReference type="ChEBI" id="CHEBI:15377"/>
        <dbReference type="ChEBI" id="CHEBI:32966"/>
        <dbReference type="ChEBI" id="CHEBI:43474"/>
        <dbReference type="ChEBI" id="CHEBI:57634"/>
        <dbReference type="EC" id="3.1.3.11"/>
    </reaction>
</comment>
<dbReference type="EC" id="3.1.3.11" evidence="8"/>
<evidence type="ECO:0000256" key="24">
    <source>
        <dbReference type="RuleBase" id="RU000508"/>
    </source>
</evidence>
<dbReference type="WBParaSite" id="sdigi.contig25.g2061.t1">
    <property type="protein sequence ID" value="sdigi.contig25.g2061.t1"/>
    <property type="gene ID" value="sdigi.contig25.g2061"/>
</dbReference>
<evidence type="ECO:0000256" key="12">
    <source>
        <dbReference type="ARBA" id="ARBA00022801"/>
    </source>
</evidence>
<evidence type="ECO:0000256" key="14">
    <source>
        <dbReference type="ARBA" id="ARBA00022842"/>
    </source>
</evidence>
<dbReference type="PANTHER" id="PTHR11556:SF1">
    <property type="entry name" value="FRUCTOSE-BISPHOSPHATASE"/>
    <property type="match status" value="1"/>
</dbReference>
<dbReference type="SUPFAM" id="SSF56655">
    <property type="entry name" value="Carbohydrate phosphatase"/>
    <property type="match status" value="1"/>
</dbReference>
<keyword evidence="12 24" id="KW-0378">Hydrolase</keyword>
<proteinExistence type="inferred from homology"/>
<dbReference type="PIRSF" id="PIRSF000904">
    <property type="entry name" value="FBPtase_SBPase"/>
    <property type="match status" value="1"/>
</dbReference>
<sequence>MSEESKAKFDESKMRRSSKAAEYGLETDAMTLQRFVLRDQRRHPTATGDLTNLLTSLLTAIKAISSAVRKAGIARLTGLAGRQNIQGEDVKKLDIISNEYMINMLESSYATCAMISEENDELIEVSSSKQGKYIVTFDPLDGSSNIDCLASIGTIFGIYKKQSDDPISMADFLQSGRNMVAAGYALYGSATMLVLSTGRGVNGFTLDPNVGEFILTNRQMVIPRKGKIYSVNEGYTSKWSRGIQEYVHTRKYPPEGEPMNARYVGSMVSDVHRTLLYGGIFMYPGTKDKPMGKLRLLYEGIPISYIIEQAGGLATNGIKPMLDIVPTSIHDRSPLFLGSPDDVQELLDFIKKYDS</sequence>
<name>A0A915PLX5_9BILA</name>
<dbReference type="Gene3D" id="3.30.540.10">
    <property type="entry name" value="Fructose-1,6-Bisphosphatase, subunit A, domain 1"/>
    <property type="match status" value="1"/>
</dbReference>
<evidence type="ECO:0000256" key="13">
    <source>
        <dbReference type="ARBA" id="ARBA00022837"/>
    </source>
</evidence>
<evidence type="ECO:0000256" key="23">
    <source>
        <dbReference type="ARBA" id="ARBA00043165"/>
    </source>
</evidence>
<dbReference type="GO" id="GO:0006002">
    <property type="term" value="P:fructose 6-phosphate metabolic process"/>
    <property type="evidence" value="ECO:0007669"/>
    <property type="project" value="TreeGrafter"/>
</dbReference>
<evidence type="ECO:0000256" key="3">
    <source>
        <dbReference type="ARBA" id="ARBA00004123"/>
    </source>
</evidence>
<evidence type="ECO:0000256" key="5">
    <source>
        <dbReference type="ARBA" id="ARBA00004282"/>
    </source>
</evidence>
<accession>A0A915PLX5</accession>
<keyword evidence="14" id="KW-0460">Magnesium</keyword>
<keyword evidence="15" id="KW-0965">Cell junction</keyword>
<evidence type="ECO:0000256" key="2">
    <source>
        <dbReference type="ARBA" id="ARBA00001946"/>
    </source>
</evidence>
<evidence type="ECO:0000256" key="17">
    <source>
        <dbReference type="ARBA" id="ARBA00023277"/>
    </source>
</evidence>
<dbReference type="Proteomes" id="UP000887581">
    <property type="component" value="Unplaced"/>
</dbReference>
<comment type="subcellular location">
    <subcellularLocation>
        <location evidence="5">Cell junction</location>
    </subcellularLocation>
    <subcellularLocation>
        <location evidence="4">Cytoplasm</location>
        <location evidence="4">Myofibril</location>
        <location evidence="4">Sarcomere</location>
        <location evidence="4">Z line</location>
    </subcellularLocation>
    <subcellularLocation>
        <location evidence="3">Nucleus</location>
    </subcellularLocation>
</comment>
<evidence type="ECO:0000256" key="20">
    <source>
        <dbReference type="ARBA" id="ARBA00038670"/>
    </source>
</evidence>
<dbReference type="GO" id="GO:0042132">
    <property type="term" value="F:fructose 1,6-bisphosphate 1-phosphatase activity"/>
    <property type="evidence" value="ECO:0007669"/>
    <property type="project" value="UniProtKB-EC"/>
</dbReference>
<evidence type="ECO:0000313" key="28">
    <source>
        <dbReference type="WBParaSite" id="sdigi.contig25.g2061.t1"/>
    </source>
</evidence>
<evidence type="ECO:0000256" key="6">
    <source>
        <dbReference type="ARBA" id="ARBA00004742"/>
    </source>
</evidence>
<evidence type="ECO:0000259" key="26">
    <source>
        <dbReference type="Pfam" id="PF18913"/>
    </source>
</evidence>
<evidence type="ECO:0000256" key="19">
    <source>
        <dbReference type="ARBA" id="ARBA00037516"/>
    </source>
</evidence>
<evidence type="ECO:0000256" key="9">
    <source>
        <dbReference type="ARBA" id="ARBA00022490"/>
    </source>
</evidence>
<dbReference type="GO" id="GO:0030388">
    <property type="term" value="P:fructose 1,6-bisphosphate metabolic process"/>
    <property type="evidence" value="ECO:0007669"/>
    <property type="project" value="TreeGrafter"/>
</dbReference>
<keyword evidence="17 24" id="KW-0119">Carbohydrate metabolism</keyword>
<protein>
    <recommendedName>
        <fullName evidence="21">Fructose-1,6-bisphosphatase isozyme 2</fullName>
        <ecNumber evidence="8">3.1.3.11</ecNumber>
    </recommendedName>
    <alternativeName>
        <fullName evidence="18">D-fructose-1,6-bisphosphate 1-phosphohydrolase</fullName>
    </alternativeName>
    <alternativeName>
        <fullName evidence="22">D-fructose-1,6-bisphosphate 1-phosphohydrolase 2</fullName>
    </alternativeName>
    <alternativeName>
        <fullName evidence="23">Muscle FBPase</fullName>
    </alternativeName>
</protein>
<evidence type="ECO:0000259" key="25">
    <source>
        <dbReference type="Pfam" id="PF00316"/>
    </source>
</evidence>
<organism evidence="27 28">
    <name type="scientific">Setaria digitata</name>
    <dbReference type="NCBI Taxonomy" id="48799"/>
    <lineage>
        <taxon>Eukaryota</taxon>
        <taxon>Metazoa</taxon>
        <taxon>Ecdysozoa</taxon>
        <taxon>Nematoda</taxon>
        <taxon>Chromadorea</taxon>
        <taxon>Rhabditida</taxon>
        <taxon>Spirurina</taxon>
        <taxon>Spiruromorpha</taxon>
        <taxon>Filarioidea</taxon>
        <taxon>Setariidae</taxon>
        <taxon>Setaria</taxon>
    </lineage>
</organism>
<evidence type="ECO:0000256" key="10">
    <source>
        <dbReference type="ARBA" id="ARBA00022553"/>
    </source>
</evidence>
<evidence type="ECO:0000256" key="1">
    <source>
        <dbReference type="ARBA" id="ARBA00001273"/>
    </source>
</evidence>
<dbReference type="HAMAP" id="MF_01855">
    <property type="entry name" value="FBPase_class1"/>
    <property type="match status" value="1"/>
</dbReference>
<evidence type="ECO:0000256" key="22">
    <source>
        <dbReference type="ARBA" id="ARBA00042757"/>
    </source>
</evidence>
<dbReference type="InterPro" id="IPR028343">
    <property type="entry name" value="FBPtase"/>
</dbReference>
<evidence type="ECO:0000256" key="16">
    <source>
        <dbReference type="ARBA" id="ARBA00023242"/>
    </source>
</evidence>
<dbReference type="PROSITE" id="PS00124">
    <property type="entry name" value="FBPASE"/>
    <property type="match status" value="1"/>
</dbReference>
<comment type="subunit">
    <text evidence="20">Homotetramer. Interacts with ALDOA; the interaction blocks inhibition by physiological concentrations of AMP and reduces inhibition by Ca(2+). Interacts with alpha-actinin and F-actin.</text>
</comment>
<dbReference type="PRINTS" id="PR00115">
    <property type="entry name" value="F16BPHPHTASE"/>
</dbReference>
<keyword evidence="11" id="KW-0479">Metal-binding</keyword>
<dbReference type="NCBIfam" id="NF006778">
    <property type="entry name" value="PRK09293.1-1"/>
    <property type="match status" value="1"/>
</dbReference>
<dbReference type="Pfam" id="PF18913">
    <property type="entry name" value="FBPase_C"/>
    <property type="match status" value="1"/>
</dbReference>
<keyword evidence="27" id="KW-1185">Reference proteome</keyword>
<dbReference type="PIRSF" id="PIRSF500210">
    <property type="entry name" value="FBPtase"/>
    <property type="match status" value="1"/>
</dbReference>
<keyword evidence="10" id="KW-0597">Phosphoprotein</keyword>
<dbReference type="InterPro" id="IPR000146">
    <property type="entry name" value="FBPase_class-1"/>
</dbReference>